<comment type="caution">
    <text evidence="2">The sequence shown here is derived from an EMBL/GenBank/DDBJ whole genome shotgun (WGS) entry which is preliminary data.</text>
</comment>
<dbReference type="SUPFAM" id="SSF55781">
    <property type="entry name" value="GAF domain-like"/>
    <property type="match status" value="1"/>
</dbReference>
<sequence>MVTEEPSTIYDYQKLVNRVYHHSDFEFVGIALQAELYPYPIKWCFVAVNRNERFRKITLRRGFGIAGLVLRTGKPFYSNDLPKYTLSSAMYTPIAGAEALTAAAAIPLSSSTMGVVTGVLLAGYRDGKRQVSQESVKQLQGFIH</sequence>
<accession>A0A0R1WDQ3</accession>
<dbReference type="AlphaFoldDB" id="A0A0R1WDQ3"/>
<reference evidence="2 3" key="1">
    <citation type="journal article" date="2015" name="Genome Announc.">
        <title>Expanding the biotechnology potential of lactobacilli through comparative genomics of 213 strains and associated genera.</title>
        <authorList>
            <person name="Sun Z."/>
            <person name="Harris H.M."/>
            <person name="McCann A."/>
            <person name="Guo C."/>
            <person name="Argimon S."/>
            <person name="Zhang W."/>
            <person name="Yang X."/>
            <person name="Jeffery I.B."/>
            <person name="Cooney J.C."/>
            <person name="Kagawa T.F."/>
            <person name="Liu W."/>
            <person name="Song Y."/>
            <person name="Salvetti E."/>
            <person name="Wrobel A."/>
            <person name="Rasinkangas P."/>
            <person name="Parkhill J."/>
            <person name="Rea M.C."/>
            <person name="O'Sullivan O."/>
            <person name="Ritari J."/>
            <person name="Douillard F.P."/>
            <person name="Paul Ross R."/>
            <person name="Yang R."/>
            <person name="Briner A.E."/>
            <person name="Felis G.E."/>
            <person name="de Vos W.M."/>
            <person name="Barrangou R."/>
            <person name="Klaenhammer T.R."/>
            <person name="Caufield P.W."/>
            <person name="Cui Y."/>
            <person name="Zhang H."/>
            <person name="O'Toole P.W."/>
        </authorList>
    </citation>
    <scope>NUCLEOTIDE SEQUENCE [LARGE SCALE GENOMIC DNA]</scope>
    <source>
        <strain evidence="2 3">DSM 4864</strain>
    </source>
</reference>
<organism evidence="2 3">
    <name type="scientific">Limosilactobacillus oris DSM 4864</name>
    <dbReference type="NCBI Taxonomy" id="1423779"/>
    <lineage>
        <taxon>Bacteria</taxon>
        <taxon>Bacillati</taxon>
        <taxon>Bacillota</taxon>
        <taxon>Bacilli</taxon>
        <taxon>Lactobacillales</taxon>
        <taxon>Lactobacillaceae</taxon>
        <taxon>Limosilactobacillus</taxon>
    </lineage>
</organism>
<name>A0A0R1WDQ3_9LACO</name>
<evidence type="ECO:0000313" key="2">
    <source>
        <dbReference type="EMBL" id="KRM15741.1"/>
    </source>
</evidence>
<dbReference type="InterPro" id="IPR003018">
    <property type="entry name" value="GAF"/>
</dbReference>
<evidence type="ECO:0000259" key="1">
    <source>
        <dbReference type="Pfam" id="PF13185"/>
    </source>
</evidence>
<dbReference type="Proteomes" id="UP000050973">
    <property type="component" value="Unassembled WGS sequence"/>
</dbReference>
<dbReference type="Gene3D" id="3.30.450.40">
    <property type="match status" value="1"/>
</dbReference>
<feature type="domain" description="GAF" evidence="1">
    <location>
        <begin position="42"/>
        <end position="141"/>
    </location>
</feature>
<protein>
    <recommendedName>
        <fullName evidence="1">GAF domain-containing protein</fullName>
    </recommendedName>
</protein>
<dbReference type="Pfam" id="PF13185">
    <property type="entry name" value="GAF_2"/>
    <property type="match status" value="1"/>
</dbReference>
<dbReference type="InterPro" id="IPR029016">
    <property type="entry name" value="GAF-like_dom_sf"/>
</dbReference>
<dbReference type="PATRIC" id="fig|1423779.3.peg.1915"/>
<dbReference type="RefSeq" id="WP_056984412.1">
    <property type="nucleotide sequence ID" value="NZ_AZGE01000008.1"/>
</dbReference>
<gene>
    <name evidence="2" type="ORF">FC49_GL001848</name>
</gene>
<evidence type="ECO:0000313" key="3">
    <source>
        <dbReference type="Proteomes" id="UP000050973"/>
    </source>
</evidence>
<proteinExistence type="predicted"/>
<dbReference type="EMBL" id="AZGE01000008">
    <property type="protein sequence ID" value="KRM15741.1"/>
    <property type="molecule type" value="Genomic_DNA"/>
</dbReference>